<dbReference type="GO" id="GO:0051607">
    <property type="term" value="P:defense response to virus"/>
    <property type="evidence" value="ECO:0007669"/>
    <property type="project" value="UniProtKB-KW"/>
</dbReference>
<dbReference type="CDD" id="cd17930">
    <property type="entry name" value="DEXHc_cas3"/>
    <property type="match status" value="1"/>
</dbReference>
<evidence type="ECO:0000256" key="3">
    <source>
        <dbReference type="ARBA" id="ARBA00022723"/>
    </source>
</evidence>
<protein>
    <submittedName>
        <fullName evidence="10">CRISPR-associated endonuclease/helicase Cas3</fullName>
    </submittedName>
</protein>
<accession>A0A100JTE9</accession>
<evidence type="ECO:0000313" key="10">
    <source>
        <dbReference type="EMBL" id="GAQ65364.1"/>
    </source>
</evidence>
<comment type="similarity">
    <text evidence="2">In the central section; belongs to the CRISPR-associated helicase Cas3 family.</text>
</comment>
<proteinExistence type="inferred from homology"/>
<dbReference type="Pfam" id="PF18019">
    <property type="entry name" value="Cas3_HD"/>
    <property type="match status" value="1"/>
</dbReference>
<keyword evidence="3" id="KW-0479">Metal-binding</keyword>
<keyword evidence="10" id="KW-0540">Nuclease</keyword>
<evidence type="ECO:0000256" key="7">
    <source>
        <dbReference type="ARBA" id="ARBA00022840"/>
    </source>
</evidence>
<evidence type="ECO:0000256" key="5">
    <source>
        <dbReference type="ARBA" id="ARBA00022801"/>
    </source>
</evidence>
<dbReference type="SUPFAM" id="SSF52540">
    <property type="entry name" value="P-loop containing nucleoside triphosphate hydrolases"/>
    <property type="match status" value="1"/>
</dbReference>
<dbReference type="GO" id="GO:0016787">
    <property type="term" value="F:hydrolase activity"/>
    <property type="evidence" value="ECO:0007669"/>
    <property type="project" value="UniProtKB-KW"/>
</dbReference>
<dbReference type="Gene3D" id="3.40.50.300">
    <property type="entry name" value="P-loop containing nucleotide triphosphate hydrolases"/>
    <property type="match status" value="2"/>
</dbReference>
<comment type="similarity">
    <text evidence="1">In the N-terminal section; belongs to the CRISPR-associated nuclease Cas3-HD family.</text>
</comment>
<dbReference type="InterPro" id="IPR027417">
    <property type="entry name" value="P-loop_NTPase"/>
</dbReference>
<name>A0A100JTE9_STRSC</name>
<dbReference type="InterPro" id="IPR006483">
    <property type="entry name" value="CRISPR-assoc_Cas3_HD"/>
</dbReference>
<dbReference type="Proteomes" id="UP000067448">
    <property type="component" value="Unassembled WGS sequence"/>
</dbReference>
<keyword evidence="7" id="KW-0067">ATP-binding</keyword>
<dbReference type="InterPro" id="IPR054712">
    <property type="entry name" value="Cas3-like_dom"/>
</dbReference>
<dbReference type="GO" id="GO:0004519">
    <property type="term" value="F:endonuclease activity"/>
    <property type="evidence" value="ECO:0007669"/>
    <property type="project" value="UniProtKB-KW"/>
</dbReference>
<evidence type="ECO:0000256" key="1">
    <source>
        <dbReference type="ARBA" id="ARBA00006847"/>
    </source>
</evidence>
<dbReference type="InterPro" id="IPR038257">
    <property type="entry name" value="CRISPR-assoc_Cas3_HD_sf"/>
</dbReference>
<dbReference type="PROSITE" id="PS51643">
    <property type="entry name" value="HD_CAS3"/>
    <property type="match status" value="1"/>
</dbReference>
<evidence type="ECO:0000256" key="4">
    <source>
        <dbReference type="ARBA" id="ARBA00022741"/>
    </source>
</evidence>
<dbReference type="GO" id="GO:0004386">
    <property type="term" value="F:helicase activity"/>
    <property type="evidence" value="ECO:0007669"/>
    <property type="project" value="UniProtKB-KW"/>
</dbReference>
<dbReference type="Gene3D" id="1.10.3210.30">
    <property type="match status" value="1"/>
</dbReference>
<comment type="caution">
    <text evidence="10">The sequence shown here is derived from an EMBL/GenBank/DDBJ whole genome shotgun (WGS) entry which is preliminary data.</text>
</comment>
<evidence type="ECO:0000256" key="8">
    <source>
        <dbReference type="ARBA" id="ARBA00023118"/>
    </source>
</evidence>
<evidence type="ECO:0000313" key="11">
    <source>
        <dbReference type="Proteomes" id="UP000067448"/>
    </source>
</evidence>
<reference evidence="10 11" key="2">
    <citation type="journal article" date="2016" name="Genome Announc.">
        <title>Draft Genome Sequences of Streptomyces scabiei S58, Streptomyces turgidiscabies T45, and Streptomyces acidiscabies a10, the Pathogens of Potato Common Scab, Isolated in Japan.</title>
        <authorList>
            <person name="Tomihama T."/>
            <person name="Nishi Y."/>
            <person name="Sakai M."/>
            <person name="Ikenaga M."/>
            <person name="Okubo T."/>
            <person name="Ikeda S."/>
        </authorList>
    </citation>
    <scope>NUCLEOTIDE SEQUENCE [LARGE SCALE GENOMIC DNA]</scope>
    <source>
        <strain evidence="10 11">S58</strain>
    </source>
</reference>
<dbReference type="CDD" id="cd09641">
    <property type="entry name" value="Cas3''_I"/>
    <property type="match status" value="1"/>
</dbReference>
<dbReference type="AlphaFoldDB" id="A0A100JTE9"/>
<keyword evidence="5" id="KW-0378">Hydrolase</keyword>
<keyword evidence="8" id="KW-0051">Antiviral defense</keyword>
<organism evidence="10 11">
    <name type="scientific">Streptomyces scabiei</name>
    <dbReference type="NCBI Taxonomy" id="1930"/>
    <lineage>
        <taxon>Bacteria</taxon>
        <taxon>Bacillati</taxon>
        <taxon>Actinomycetota</taxon>
        <taxon>Actinomycetes</taxon>
        <taxon>Kitasatosporales</taxon>
        <taxon>Streptomycetaceae</taxon>
        <taxon>Streptomyces</taxon>
    </lineage>
</organism>
<reference evidence="11" key="1">
    <citation type="submission" date="2015-11" db="EMBL/GenBank/DDBJ databases">
        <authorList>
            <consortium name="Cross-ministerial Strategic Innovation Promotion Program (SIP) consortium"/>
            <person name="Tomihama T."/>
            <person name="Ikenaga M."/>
            <person name="Sakai M."/>
            <person name="Okubo T."/>
            <person name="Ikeda S."/>
        </authorList>
    </citation>
    <scope>NUCLEOTIDE SEQUENCE [LARGE SCALE GENOMIC DNA]</scope>
    <source>
        <strain evidence="11">S58</strain>
    </source>
</reference>
<gene>
    <name evidence="10" type="primary">cas3</name>
    <name evidence="10" type="ORF">SsS58_05773</name>
</gene>
<reference evidence="11" key="3">
    <citation type="submission" date="2016-02" db="EMBL/GenBank/DDBJ databases">
        <title>Draft genome of pathogenic Streptomyces sp. in Japan.</title>
        <authorList>
            <person name="Tomihama T."/>
            <person name="Ikenaga M."/>
            <person name="Sakai M."/>
            <person name="Okubo T."/>
            <person name="Ikeda S."/>
        </authorList>
    </citation>
    <scope>NUCLEOTIDE SEQUENCE [LARGE SCALE GENOMIC DNA]</scope>
    <source>
        <strain evidence="11">S58</strain>
    </source>
</reference>
<evidence type="ECO:0000256" key="2">
    <source>
        <dbReference type="ARBA" id="ARBA00009046"/>
    </source>
</evidence>
<keyword evidence="6 10" id="KW-0347">Helicase</keyword>
<sequence>MEFTVLCWLRSGFAQVGAHCQWGLLFVAAMMKREAVSPGHPPIDIRLWGKEHGLPRPYPVICHLLDTAAVFGALWDVLLGVQVREKVARALGLTVGEARQVLGFWAGLHDLGKITPPFQAQVPEAFVAVRSDPDFVCAPGAERERAFRHEMATHWALSLLFDEAGYPSGSRLMRAAVSHQVAQLLGGHHGCFGAVLRAKEVAHGNAYQPGLGGEGWAVQRRAHFGELRRVTGAWAGPERGLSAELAVIVTGLVVVADWLASQTEAIVPLLPPAGWRGTPEEIDEHWERTQKAALGLVAGAQLGRARFACERFEDMFPFRPNLLQADLVSRLPGVVRGKGAGLLLVTAPTGDGKTEAALYAASVLGQAAGARGLFFALPTMATADAMYPRVSAFAEHALSGERAMTLLHSMAWLSPVYATAGPLSGVVFGAGEVSADAATATAAGIWLRGRLRGLLAPLGAGTIDQALSAVLPITHNALRLFGLSDKVFVVDEAHAYGPWMHQLLTRLLEWLGAFGAPVVLLSATLSGRTASSLVDAYRRGAGFLEPSAVQPCYPGWVFTDAATGEVSTPREVGSERERTLDVQLRPVVWDTADPVGSPSQARGRRAALREALGPVVSPGGTALVCCTTVAEAQQTVRDLRAAFPQLAQSGGGLRLLHSRYPADTRQRITAECETAYGKPQSATDIAHPRPASILVATQVVEQSLDFDFDLIVSDLAPLAQLLQRAGRGRRHARGPKGRPQWALPEDTPRLVVLEPVDDDGSTQVPRSWGSVYDAGLLRRTAHLLRARAGAGIAVPGHVQELVDAVYAEDFVDQLDGSARRELQRMDSERQADEAAQAHLADMVAICAPADVAGDLYKLSRREAGVTEELLTTRLGADTGRVLSLYEQPDGAVTLDEAGTVSLPTGGRQGLSHAALVEVMARVAPVPGRWLRGAEGHPAPKSWDKHPVLRDLVLLVMRPVSPSCNGSGPVWSCRHGTRMIRISDVGLEAD</sequence>
<dbReference type="GO" id="GO:0005524">
    <property type="term" value="F:ATP binding"/>
    <property type="evidence" value="ECO:0007669"/>
    <property type="project" value="UniProtKB-KW"/>
</dbReference>
<keyword evidence="4" id="KW-0547">Nucleotide-binding</keyword>
<evidence type="ECO:0000259" key="9">
    <source>
        <dbReference type="PROSITE" id="PS51643"/>
    </source>
</evidence>
<evidence type="ECO:0000256" key="6">
    <source>
        <dbReference type="ARBA" id="ARBA00022806"/>
    </source>
</evidence>
<dbReference type="EMBL" id="BCMM01000030">
    <property type="protein sequence ID" value="GAQ65364.1"/>
    <property type="molecule type" value="Genomic_DNA"/>
</dbReference>
<keyword evidence="10" id="KW-0255">Endonuclease</keyword>
<dbReference type="NCBIfam" id="TIGR01596">
    <property type="entry name" value="cas3_HD"/>
    <property type="match status" value="1"/>
</dbReference>
<dbReference type="Pfam" id="PF22590">
    <property type="entry name" value="Cas3-like_C_2"/>
    <property type="match status" value="1"/>
</dbReference>
<feature type="domain" description="HD Cas3-type" evidence="9">
    <location>
        <begin position="53"/>
        <end position="259"/>
    </location>
</feature>
<dbReference type="GO" id="GO:0046872">
    <property type="term" value="F:metal ion binding"/>
    <property type="evidence" value="ECO:0007669"/>
    <property type="project" value="UniProtKB-KW"/>
</dbReference>